<dbReference type="AlphaFoldDB" id="A0A2N0ZHC7"/>
<feature type="region of interest" description="Disordered" evidence="1">
    <location>
        <begin position="67"/>
        <end position="86"/>
    </location>
</feature>
<dbReference type="Proteomes" id="UP000233343">
    <property type="component" value="Unassembled WGS sequence"/>
</dbReference>
<protein>
    <recommendedName>
        <fullName evidence="5">Aminodeoxychorismate lyase</fullName>
    </recommendedName>
</protein>
<keyword evidence="4" id="KW-1185">Reference proteome</keyword>
<dbReference type="Gene3D" id="3.30.1490.480">
    <property type="entry name" value="Endolytic murein transglycosylase"/>
    <property type="match status" value="1"/>
</dbReference>
<accession>A0A2N0ZHC7</accession>
<feature type="transmembrane region" description="Helical" evidence="2">
    <location>
        <begin position="7"/>
        <end position="25"/>
    </location>
</feature>
<organism evidence="3 4">
    <name type="scientific">Cytobacillus horneckiae</name>
    <dbReference type="NCBI Taxonomy" id="549687"/>
    <lineage>
        <taxon>Bacteria</taxon>
        <taxon>Bacillati</taxon>
        <taxon>Bacillota</taxon>
        <taxon>Bacilli</taxon>
        <taxon>Bacillales</taxon>
        <taxon>Bacillaceae</taxon>
        <taxon>Cytobacillus</taxon>
    </lineage>
</organism>
<keyword evidence="2" id="KW-0812">Transmembrane</keyword>
<gene>
    <name evidence="3" type="ORF">CWS20_11155</name>
</gene>
<evidence type="ECO:0000256" key="2">
    <source>
        <dbReference type="SAM" id="Phobius"/>
    </source>
</evidence>
<comment type="caution">
    <text evidence="3">The sequence shown here is derived from an EMBL/GenBank/DDBJ whole genome shotgun (WGS) entry which is preliminary data.</text>
</comment>
<keyword evidence="2" id="KW-0472">Membrane</keyword>
<evidence type="ECO:0008006" key="5">
    <source>
        <dbReference type="Google" id="ProtNLM"/>
    </source>
</evidence>
<proteinExistence type="predicted"/>
<reference evidence="3 4" key="1">
    <citation type="journal article" date="2010" name="Int. J. Syst. Evol. Microbiol.">
        <title>Bacillus horneckiae sp. nov., isolated from a spacecraft-assembly clean room.</title>
        <authorList>
            <person name="Vaishampayan P."/>
            <person name="Probst A."/>
            <person name="Krishnamurthi S."/>
            <person name="Ghosh S."/>
            <person name="Osman S."/>
            <person name="McDowall A."/>
            <person name="Ruckmani A."/>
            <person name="Mayilraj S."/>
            <person name="Venkateswaran K."/>
        </authorList>
    </citation>
    <scope>NUCLEOTIDE SEQUENCE [LARGE SCALE GENOMIC DNA]</scope>
    <source>
        <strain evidence="4">1PO1SC</strain>
    </source>
</reference>
<sequence>MNKRNTRAFAFGVFFSAMIIGIVYLQSNDDSKETANDLVNARSLIEKEGYVILSEAEYNDRIETEAAAKEEKAKEEGHTDNNEPKMAKHALTIETGMLPSDLAKQLLEKNIIEDADKFASYLDEYGYSKKLQVGTFEVNNEMSFKEIAELISK</sequence>
<keyword evidence="2" id="KW-1133">Transmembrane helix</keyword>
<evidence type="ECO:0000313" key="4">
    <source>
        <dbReference type="Proteomes" id="UP000233343"/>
    </source>
</evidence>
<dbReference type="EMBL" id="PISD01000021">
    <property type="protein sequence ID" value="PKG28904.1"/>
    <property type="molecule type" value="Genomic_DNA"/>
</dbReference>
<evidence type="ECO:0000313" key="3">
    <source>
        <dbReference type="EMBL" id="PKG28904.1"/>
    </source>
</evidence>
<evidence type="ECO:0000256" key="1">
    <source>
        <dbReference type="SAM" id="MobiDB-lite"/>
    </source>
</evidence>
<dbReference type="RefSeq" id="WP_066201214.1">
    <property type="nucleotide sequence ID" value="NZ_JBDLOW010000001.1"/>
</dbReference>
<name>A0A2N0ZHC7_9BACI</name>